<organism evidence="3 4">
    <name type="scientific">Pedobacter ginsengiterrae</name>
    <dbReference type="NCBI Taxonomy" id="871696"/>
    <lineage>
        <taxon>Bacteria</taxon>
        <taxon>Pseudomonadati</taxon>
        <taxon>Bacteroidota</taxon>
        <taxon>Sphingobacteriia</taxon>
        <taxon>Sphingobacteriales</taxon>
        <taxon>Sphingobacteriaceae</taxon>
        <taxon>Pedobacter</taxon>
    </lineage>
</organism>
<gene>
    <name evidence="3" type="ORF">GCM10022246_31470</name>
</gene>
<dbReference type="Proteomes" id="UP001501081">
    <property type="component" value="Unassembled WGS sequence"/>
</dbReference>
<evidence type="ECO:0000259" key="2">
    <source>
        <dbReference type="Pfam" id="PF00561"/>
    </source>
</evidence>
<dbReference type="Gene3D" id="3.40.50.1820">
    <property type="entry name" value="alpha/beta hydrolase"/>
    <property type="match status" value="1"/>
</dbReference>
<proteinExistence type="predicted"/>
<dbReference type="Pfam" id="PF00561">
    <property type="entry name" value="Abhydrolase_1"/>
    <property type="match status" value="1"/>
</dbReference>
<evidence type="ECO:0000313" key="3">
    <source>
        <dbReference type="EMBL" id="GAA3976898.1"/>
    </source>
</evidence>
<dbReference type="PANTHER" id="PTHR46331">
    <property type="entry name" value="VALACYCLOVIR HYDROLASE"/>
    <property type="match status" value="1"/>
</dbReference>
<dbReference type="EMBL" id="BAABAK010000016">
    <property type="protein sequence ID" value="GAA3976898.1"/>
    <property type="molecule type" value="Genomic_DNA"/>
</dbReference>
<dbReference type="Gene3D" id="2.60.120.260">
    <property type="entry name" value="Galactose-binding domain-like"/>
    <property type="match status" value="1"/>
</dbReference>
<name>A0ABP7Q642_9SPHI</name>
<evidence type="ECO:0000256" key="1">
    <source>
        <dbReference type="SAM" id="SignalP"/>
    </source>
</evidence>
<dbReference type="PANTHER" id="PTHR46331:SF2">
    <property type="entry name" value="VALACYCLOVIR HYDROLASE"/>
    <property type="match status" value="1"/>
</dbReference>
<dbReference type="RefSeq" id="WP_344768571.1">
    <property type="nucleotide sequence ID" value="NZ_BAABAK010000016.1"/>
</dbReference>
<dbReference type="InterPro" id="IPR000073">
    <property type="entry name" value="AB_hydrolase_1"/>
</dbReference>
<sequence length="439" mass="49142">MKIFLSILILFLNLNLKAQLKPTTNDIALVKEISVKKFIGKTYKLSAEARTKAIDGKGLAAFMALQVGDELNVLEPTRKKSVKIVNNEDWKKIEFSGEIDADASKLWLYLLTYGDGDFYFDNIRFQIKSESEAWIDVKLENADFEKSTTKSPLKGLQNSESVAKKVEVKAGISKEPNAKYNQILQIHSENAQPDNKIVYGWNKKAGKFMLVNGIRLYYEVYGTGEPLILLHGNGGSINSFSKQIPEFSKKYKVIAIDTRGQGNSKDSVSLSFSYAQFAEDLKVLLDSLNLKKVSVLGWSDGGNTALIMASKYPEYVSQLITMGANLNPTADAVSKKTLSMVQKDLKKMKTENKKELLVIIRLLEMLLKEPNINPESLKSITAKTLILAGEHDDILENHTRLISESIINSKLMIFKGQTHFIAEENPSIFNKTVLDFLAQ</sequence>
<reference evidence="4" key="1">
    <citation type="journal article" date="2019" name="Int. J. Syst. Evol. Microbiol.">
        <title>The Global Catalogue of Microorganisms (GCM) 10K type strain sequencing project: providing services to taxonomists for standard genome sequencing and annotation.</title>
        <authorList>
            <consortium name="The Broad Institute Genomics Platform"/>
            <consortium name="The Broad Institute Genome Sequencing Center for Infectious Disease"/>
            <person name="Wu L."/>
            <person name="Ma J."/>
        </authorList>
    </citation>
    <scope>NUCLEOTIDE SEQUENCE [LARGE SCALE GENOMIC DNA]</scope>
    <source>
        <strain evidence="4">JCM 17338</strain>
    </source>
</reference>
<feature type="signal peptide" evidence="1">
    <location>
        <begin position="1"/>
        <end position="20"/>
    </location>
</feature>
<dbReference type="SUPFAM" id="SSF53474">
    <property type="entry name" value="alpha/beta-Hydrolases"/>
    <property type="match status" value="1"/>
</dbReference>
<feature type="domain" description="AB hydrolase-1" evidence="2">
    <location>
        <begin position="226"/>
        <end position="330"/>
    </location>
</feature>
<dbReference type="PRINTS" id="PR00111">
    <property type="entry name" value="ABHYDROLASE"/>
</dbReference>
<evidence type="ECO:0000313" key="4">
    <source>
        <dbReference type="Proteomes" id="UP001501081"/>
    </source>
</evidence>
<protein>
    <recommendedName>
        <fullName evidence="2">AB hydrolase-1 domain-containing protein</fullName>
    </recommendedName>
</protein>
<feature type="chain" id="PRO_5047207129" description="AB hydrolase-1 domain-containing protein" evidence="1">
    <location>
        <begin position="21"/>
        <end position="439"/>
    </location>
</feature>
<keyword evidence="4" id="KW-1185">Reference proteome</keyword>
<comment type="caution">
    <text evidence="3">The sequence shown here is derived from an EMBL/GenBank/DDBJ whole genome shotgun (WGS) entry which is preliminary data.</text>
</comment>
<keyword evidence="1" id="KW-0732">Signal</keyword>
<dbReference type="InterPro" id="IPR029058">
    <property type="entry name" value="AB_hydrolase_fold"/>
</dbReference>
<accession>A0ABP7Q642</accession>